<sequence length="345" mass="37243">MSNAAKANARYAFACLLSAVFCASVSPVSAGTLDDIRQRGVVRCGVSEGLFGFSERNGQGDWSGFDVDFCRSVAGAIFDDQSKVNFEPLSASERFTALRAGRVDLLSRNSTWTLEREAGLGLAFAGITYHDGQGFMIARGLDATSALELDNAKICVETGTTTQLNLADFFRANSMSFEEHAFPTSADALNAFQSGQCNVLTRDQSALFAERLKLTRPADAVILPDVISKEPLGPVTRSDDFAWFNVVKWVNFALVNAEELGISSANATEALTSRKPDVRRFVGAEGGLGKMLGLDNAWALRAVRAAGNYSEIYERNLGVKSRLGIPRGLNQLWSMGGVLYAPPLR</sequence>
<dbReference type="Proteomes" id="UP000321085">
    <property type="component" value="Unassembled WGS sequence"/>
</dbReference>
<gene>
    <name evidence="6" type="ORF">MAE02_53090</name>
</gene>
<accession>A0A512C094</accession>
<evidence type="ECO:0000313" key="6">
    <source>
        <dbReference type="EMBL" id="GEO17613.1"/>
    </source>
</evidence>
<evidence type="ECO:0000256" key="3">
    <source>
        <dbReference type="ARBA" id="ARBA00022729"/>
    </source>
</evidence>
<dbReference type="PANTHER" id="PTHR30085:SF7">
    <property type="entry name" value="AMINO-ACID ABC TRANSPORTER-BINDING PROTEIN YHDW-RELATED"/>
    <property type="match status" value="1"/>
</dbReference>
<keyword evidence="2" id="KW-0813">Transport</keyword>
<dbReference type="OrthoDB" id="9777941at2"/>
<protein>
    <submittedName>
        <fullName evidence="6">Amino acid ABC transporter substrate-binding protein</fullName>
    </submittedName>
</protein>
<evidence type="ECO:0000256" key="1">
    <source>
        <dbReference type="ARBA" id="ARBA00010333"/>
    </source>
</evidence>
<evidence type="ECO:0000256" key="2">
    <source>
        <dbReference type="ARBA" id="ARBA00022448"/>
    </source>
</evidence>
<dbReference type="EMBL" id="BJYU01000114">
    <property type="protein sequence ID" value="GEO17613.1"/>
    <property type="molecule type" value="Genomic_DNA"/>
</dbReference>
<reference evidence="6 7" key="1">
    <citation type="submission" date="2019-07" db="EMBL/GenBank/DDBJ databases">
        <title>Whole genome shotgun sequence of Microvirga aerophila NBRC 106136.</title>
        <authorList>
            <person name="Hosoyama A."/>
            <person name="Uohara A."/>
            <person name="Ohji S."/>
            <person name="Ichikawa N."/>
        </authorList>
    </citation>
    <scope>NUCLEOTIDE SEQUENCE [LARGE SCALE GENOMIC DNA]</scope>
    <source>
        <strain evidence="6 7">NBRC 106136</strain>
    </source>
</reference>
<dbReference type="InterPro" id="IPR001638">
    <property type="entry name" value="Solute-binding_3/MltF_N"/>
</dbReference>
<dbReference type="GO" id="GO:0006865">
    <property type="term" value="P:amino acid transport"/>
    <property type="evidence" value="ECO:0007669"/>
    <property type="project" value="TreeGrafter"/>
</dbReference>
<dbReference type="Gene3D" id="3.40.190.10">
    <property type="entry name" value="Periplasmic binding protein-like II"/>
    <property type="match status" value="2"/>
</dbReference>
<dbReference type="PANTHER" id="PTHR30085">
    <property type="entry name" value="AMINO ACID ABC TRANSPORTER PERMEASE"/>
    <property type="match status" value="1"/>
</dbReference>
<dbReference type="Pfam" id="PF00497">
    <property type="entry name" value="SBP_bac_3"/>
    <property type="match status" value="1"/>
</dbReference>
<dbReference type="RefSeq" id="WP_114188935.1">
    <property type="nucleotide sequence ID" value="NZ_BJYU01000114.1"/>
</dbReference>
<comment type="similarity">
    <text evidence="1">Belongs to the bacterial solute-binding protein 3 family.</text>
</comment>
<organism evidence="6 7">
    <name type="scientific">Microvirga aerophila</name>
    <dbReference type="NCBI Taxonomy" id="670291"/>
    <lineage>
        <taxon>Bacteria</taxon>
        <taxon>Pseudomonadati</taxon>
        <taxon>Pseudomonadota</taxon>
        <taxon>Alphaproteobacteria</taxon>
        <taxon>Hyphomicrobiales</taxon>
        <taxon>Methylobacteriaceae</taxon>
        <taxon>Microvirga</taxon>
    </lineage>
</organism>
<dbReference type="InterPro" id="IPR051455">
    <property type="entry name" value="Bact_solute-bind_prot3"/>
</dbReference>
<keyword evidence="3 4" id="KW-0732">Signal</keyword>
<dbReference type="SUPFAM" id="SSF53850">
    <property type="entry name" value="Periplasmic binding protein-like II"/>
    <property type="match status" value="1"/>
</dbReference>
<feature type="signal peptide" evidence="4">
    <location>
        <begin position="1"/>
        <end position="30"/>
    </location>
</feature>
<feature type="chain" id="PRO_5022214353" evidence="4">
    <location>
        <begin position="31"/>
        <end position="345"/>
    </location>
</feature>
<dbReference type="SMART" id="SM00062">
    <property type="entry name" value="PBPb"/>
    <property type="match status" value="1"/>
</dbReference>
<evidence type="ECO:0000256" key="4">
    <source>
        <dbReference type="SAM" id="SignalP"/>
    </source>
</evidence>
<proteinExistence type="inferred from homology"/>
<dbReference type="CDD" id="cd13692">
    <property type="entry name" value="PBP2_BztA"/>
    <property type="match status" value="1"/>
</dbReference>
<evidence type="ECO:0000259" key="5">
    <source>
        <dbReference type="SMART" id="SM00062"/>
    </source>
</evidence>
<name>A0A512C094_9HYPH</name>
<keyword evidence="7" id="KW-1185">Reference proteome</keyword>
<evidence type="ECO:0000313" key="7">
    <source>
        <dbReference type="Proteomes" id="UP000321085"/>
    </source>
</evidence>
<comment type="caution">
    <text evidence="6">The sequence shown here is derived from an EMBL/GenBank/DDBJ whole genome shotgun (WGS) entry which is preliminary data.</text>
</comment>
<feature type="domain" description="Solute-binding protein family 3/N-terminal" evidence="5">
    <location>
        <begin position="41"/>
        <end position="270"/>
    </location>
</feature>
<dbReference type="AlphaFoldDB" id="A0A512C094"/>